<sequence length="222" mass="23740">MRLNTAISRPEASILATNKMLKNTYMLLAMTLIFSAITAGAAMYLNLPHPGLVITMIGYFGLLFLTTKFSNSSLGLVFVFALTGFMGLTLGPILNMYTQAFNNGHELIMTALGGTGVIFLGLSGYALTTRKDFSFLGGFLMVGILVAFLAGIGAMFFAMPGLSLAVSAMFILLMSGMILFQTSAIIHGGETNYILATISLYVSIYNLFLSLLQLLGVFSGDD</sequence>
<evidence type="ECO:0000313" key="9">
    <source>
        <dbReference type="Proteomes" id="UP000494216"/>
    </source>
</evidence>
<comment type="subcellular location">
    <subcellularLocation>
        <location evidence="1">Cell membrane</location>
        <topology evidence="1">Multi-pass membrane protein</topology>
    </subcellularLocation>
</comment>
<keyword evidence="3" id="KW-1003">Cell membrane</keyword>
<evidence type="ECO:0008006" key="10">
    <source>
        <dbReference type="Google" id="ProtNLM"/>
    </source>
</evidence>
<evidence type="ECO:0000256" key="5">
    <source>
        <dbReference type="ARBA" id="ARBA00022989"/>
    </source>
</evidence>
<proteinExistence type="inferred from homology"/>
<accession>A0A8S0WYQ6</accession>
<evidence type="ECO:0000256" key="7">
    <source>
        <dbReference type="RuleBase" id="RU004379"/>
    </source>
</evidence>
<dbReference type="PANTHER" id="PTHR23291">
    <property type="entry name" value="BAX INHIBITOR-RELATED"/>
    <property type="match status" value="1"/>
</dbReference>
<evidence type="ECO:0000256" key="6">
    <source>
        <dbReference type="ARBA" id="ARBA00023136"/>
    </source>
</evidence>
<keyword evidence="5 7" id="KW-1133">Transmembrane helix</keyword>
<keyword evidence="4 7" id="KW-0812">Transmembrane</keyword>
<keyword evidence="9" id="KW-1185">Reference proteome</keyword>
<feature type="transmembrane region" description="Helical" evidence="7">
    <location>
        <begin position="51"/>
        <end position="67"/>
    </location>
</feature>
<feature type="transmembrane region" description="Helical" evidence="7">
    <location>
        <begin position="107"/>
        <end position="128"/>
    </location>
</feature>
<dbReference type="RefSeq" id="WP_174624690.1">
    <property type="nucleotide sequence ID" value="NZ_CADCXN010000027.1"/>
</dbReference>
<feature type="transmembrane region" description="Helical" evidence="7">
    <location>
        <begin position="193"/>
        <end position="218"/>
    </location>
</feature>
<evidence type="ECO:0000313" key="8">
    <source>
        <dbReference type="EMBL" id="CAA9889703.1"/>
    </source>
</evidence>
<dbReference type="InterPro" id="IPR006214">
    <property type="entry name" value="Bax_inhibitor_1-related"/>
</dbReference>
<evidence type="ECO:0000256" key="4">
    <source>
        <dbReference type="ARBA" id="ARBA00022692"/>
    </source>
</evidence>
<keyword evidence="6 7" id="KW-0472">Membrane</keyword>
<name>A0A8S0WYQ6_9GAMM</name>
<feature type="transmembrane region" description="Helical" evidence="7">
    <location>
        <begin position="25"/>
        <end position="45"/>
    </location>
</feature>
<comment type="caution">
    <text evidence="8">The sequence shown here is derived from an EMBL/GenBank/DDBJ whole genome shotgun (WGS) entry which is preliminary data.</text>
</comment>
<evidence type="ECO:0000256" key="2">
    <source>
        <dbReference type="ARBA" id="ARBA00010350"/>
    </source>
</evidence>
<feature type="transmembrane region" description="Helical" evidence="7">
    <location>
        <begin position="135"/>
        <end position="158"/>
    </location>
</feature>
<dbReference type="Pfam" id="PF01027">
    <property type="entry name" value="Bax1-I"/>
    <property type="match status" value="1"/>
</dbReference>
<protein>
    <recommendedName>
        <fullName evidence="10">Bax inhibitor-1/YccA family protein</fullName>
    </recommendedName>
</protein>
<organism evidence="8 9">
    <name type="scientific">Candidatus Methylobacter favarea</name>
    <dbReference type="NCBI Taxonomy" id="2707345"/>
    <lineage>
        <taxon>Bacteria</taxon>
        <taxon>Pseudomonadati</taxon>
        <taxon>Pseudomonadota</taxon>
        <taxon>Gammaproteobacteria</taxon>
        <taxon>Methylococcales</taxon>
        <taxon>Methylococcaceae</taxon>
        <taxon>Methylobacter</taxon>
    </lineage>
</organism>
<dbReference type="GO" id="GO:0005886">
    <property type="term" value="C:plasma membrane"/>
    <property type="evidence" value="ECO:0007669"/>
    <property type="project" value="UniProtKB-SubCell"/>
</dbReference>
<evidence type="ECO:0000256" key="3">
    <source>
        <dbReference type="ARBA" id="ARBA00022475"/>
    </source>
</evidence>
<comment type="similarity">
    <text evidence="2 7">Belongs to the BI1 family.</text>
</comment>
<evidence type="ECO:0000256" key="1">
    <source>
        <dbReference type="ARBA" id="ARBA00004651"/>
    </source>
</evidence>
<feature type="transmembrane region" description="Helical" evidence="7">
    <location>
        <begin position="164"/>
        <end position="186"/>
    </location>
</feature>
<dbReference type="PANTHER" id="PTHR23291:SF115">
    <property type="entry name" value="MODULATOR OF FTSH PROTEASE YCCA"/>
    <property type="match status" value="1"/>
</dbReference>
<feature type="transmembrane region" description="Helical" evidence="7">
    <location>
        <begin position="74"/>
        <end position="95"/>
    </location>
</feature>
<dbReference type="CDD" id="cd10433">
    <property type="entry name" value="YccA_like"/>
    <property type="match status" value="1"/>
</dbReference>
<reference evidence="8 9" key="1">
    <citation type="submission" date="2020-02" db="EMBL/GenBank/DDBJ databases">
        <authorList>
            <person name="Hogendoorn C."/>
        </authorList>
    </citation>
    <scope>NUCLEOTIDE SEQUENCE [LARGE SCALE GENOMIC DNA]</scope>
    <source>
        <strain evidence="8">METHB21</strain>
    </source>
</reference>
<gene>
    <name evidence="8" type="primary">yccA</name>
    <name evidence="8" type="ORF">METHB2_1220002</name>
</gene>
<dbReference type="AlphaFoldDB" id="A0A8S0WYQ6"/>
<dbReference type="EMBL" id="CADCXN010000027">
    <property type="protein sequence ID" value="CAA9889703.1"/>
    <property type="molecule type" value="Genomic_DNA"/>
</dbReference>
<dbReference type="Proteomes" id="UP000494216">
    <property type="component" value="Unassembled WGS sequence"/>
</dbReference>